<protein>
    <submittedName>
        <fullName evidence="2">Uncharacterized protein</fullName>
    </submittedName>
</protein>
<keyword evidence="3" id="KW-1185">Reference proteome</keyword>
<dbReference type="Proteomes" id="UP000033188">
    <property type="component" value="Chromosome 3"/>
</dbReference>
<proteinExistence type="predicted"/>
<dbReference type="GeneID" id="24565187"/>
<gene>
    <name evidence="2" type="ORF">BBBOND_0305490</name>
</gene>
<dbReference type="RefSeq" id="XP_012768832.1">
    <property type="nucleotide sequence ID" value="XM_012913378.1"/>
</dbReference>
<dbReference type="KEGG" id="bbig:BBBOND_0305490"/>
<accession>A0A061D7G0</accession>
<organism evidence="2 3">
    <name type="scientific">Babesia bigemina</name>
    <dbReference type="NCBI Taxonomy" id="5866"/>
    <lineage>
        <taxon>Eukaryota</taxon>
        <taxon>Sar</taxon>
        <taxon>Alveolata</taxon>
        <taxon>Apicomplexa</taxon>
        <taxon>Aconoidasida</taxon>
        <taxon>Piroplasmida</taxon>
        <taxon>Babesiidae</taxon>
        <taxon>Babesia</taxon>
    </lineage>
</organism>
<reference evidence="3" key="1">
    <citation type="journal article" date="2014" name="Nucleic Acids Res.">
        <title>The evolutionary dynamics of variant antigen genes in Babesia reveal a history of genomic innovation underlying host-parasite interaction.</title>
        <authorList>
            <person name="Jackson A.P."/>
            <person name="Otto T.D."/>
            <person name="Darby A."/>
            <person name="Ramaprasad A."/>
            <person name="Xia D."/>
            <person name="Echaide I.E."/>
            <person name="Farber M."/>
            <person name="Gahlot S."/>
            <person name="Gamble J."/>
            <person name="Gupta D."/>
            <person name="Gupta Y."/>
            <person name="Jackson L."/>
            <person name="Malandrin L."/>
            <person name="Malas T.B."/>
            <person name="Moussa E."/>
            <person name="Nair M."/>
            <person name="Reid A.J."/>
            <person name="Sanders M."/>
            <person name="Sharma J."/>
            <person name="Tracey A."/>
            <person name="Quail M.A."/>
            <person name="Weir W."/>
            <person name="Wastling J.M."/>
            <person name="Hall N."/>
            <person name="Willadsen P."/>
            <person name="Lingelbach K."/>
            <person name="Shiels B."/>
            <person name="Tait A."/>
            <person name="Berriman M."/>
            <person name="Allred D.R."/>
            <person name="Pain A."/>
        </authorList>
    </citation>
    <scope>NUCLEOTIDE SEQUENCE [LARGE SCALE GENOMIC DNA]</scope>
    <source>
        <strain evidence="3">Bond</strain>
    </source>
</reference>
<dbReference type="EMBL" id="LK391709">
    <property type="protein sequence ID" value="CDR96646.1"/>
    <property type="molecule type" value="Genomic_DNA"/>
</dbReference>
<evidence type="ECO:0000256" key="1">
    <source>
        <dbReference type="SAM" id="MobiDB-lite"/>
    </source>
</evidence>
<dbReference type="VEuPathDB" id="PiroplasmaDB:BBBOND_0305490"/>
<dbReference type="AlphaFoldDB" id="A0A061D7G0"/>
<feature type="compositionally biased region" description="Acidic residues" evidence="1">
    <location>
        <begin position="28"/>
        <end position="42"/>
    </location>
</feature>
<evidence type="ECO:0000313" key="2">
    <source>
        <dbReference type="EMBL" id="CDR96646.1"/>
    </source>
</evidence>
<feature type="compositionally biased region" description="Basic and acidic residues" evidence="1">
    <location>
        <begin position="43"/>
        <end position="62"/>
    </location>
</feature>
<feature type="region of interest" description="Disordered" evidence="1">
    <location>
        <begin position="19"/>
        <end position="62"/>
    </location>
</feature>
<evidence type="ECO:0000313" key="3">
    <source>
        <dbReference type="Proteomes" id="UP000033188"/>
    </source>
</evidence>
<name>A0A061D7G0_BABBI</name>
<sequence>MSRAPKAEQFEMSLVRLKSGAGSRADDYIEPEDVDAEMPDEVVEQKQDDSGAEEATEKPRPKVRITSKEWRNLNKVNYGFNKEELKQFIRDIKQFKPVHGLRLPML</sequence>